<feature type="transmembrane region" description="Helical" evidence="6">
    <location>
        <begin position="308"/>
        <end position="327"/>
    </location>
</feature>
<dbReference type="OrthoDB" id="21589at2759"/>
<gene>
    <name evidence="8" type="ORF">M404DRAFT_696468</name>
</gene>
<evidence type="ECO:0000256" key="1">
    <source>
        <dbReference type="ARBA" id="ARBA00004370"/>
    </source>
</evidence>
<feature type="region of interest" description="Disordered" evidence="5">
    <location>
        <begin position="365"/>
        <end position="420"/>
    </location>
</feature>
<evidence type="ECO:0000256" key="6">
    <source>
        <dbReference type="SAM" id="Phobius"/>
    </source>
</evidence>
<dbReference type="HOGENOM" id="CLU_021702_0_0_1"/>
<keyword evidence="2 6" id="KW-0812">Transmembrane</keyword>
<feature type="transmembrane region" description="Helical" evidence="6">
    <location>
        <begin position="333"/>
        <end position="354"/>
    </location>
</feature>
<evidence type="ECO:0000313" key="9">
    <source>
        <dbReference type="Proteomes" id="UP000054217"/>
    </source>
</evidence>
<keyword evidence="4 6" id="KW-0472">Membrane</keyword>
<protein>
    <recommendedName>
        <fullName evidence="7">Ubiquitin-like domain-containing protein</fullName>
    </recommendedName>
</protein>
<dbReference type="AlphaFoldDB" id="A0A0C3PVE1"/>
<dbReference type="EMBL" id="KN831947">
    <property type="protein sequence ID" value="KIO12814.1"/>
    <property type="molecule type" value="Genomic_DNA"/>
</dbReference>
<dbReference type="PANTHER" id="PTHR12943:SF27">
    <property type="entry name" value="HOMOCYSTEINE-INDUCED ENDOPLASMIC RETICULUM PROTEIN, ISOFORM A"/>
    <property type="match status" value="1"/>
</dbReference>
<comment type="subcellular location">
    <subcellularLocation>
        <location evidence="1">Membrane</location>
    </subcellularLocation>
</comment>
<dbReference type="PANTHER" id="PTHR12943">
    <property type="entry name" value="HOMOCYSTEINE-RESPONSIVE ENDOPLASMIC RETICULUM-RESIDENT UNIQUITIN-LIKE DOMAIN HERPUD PROTEIN FAMILY MEMBER"/>
    <property type="match status" value="1"/>
</dbReference>
<dbReference type="InterPro" id="IPR029071">
    <property type="entry name" value="Ubiquitin-like_domsf"/>
</dbReference>
<dbReference type="STRING" id="870435.A0A0C3PVE1"/>
<evidence type="ECO:0000313" key="8">
    <source>
        <dbReference type="EMBL" id="KIO12814.1"/>
    </source>
</evidence>
<reference evidence="9" key="2">
    <citation type="submission" date="2015-01" db="EMBL/GenBank/DDBJ databases">
        <title>Evolutionary Origins and Diversification of the Mycorrhizal Mutualists.</title>
        <authorList>
            <consortium name="DOE Joint Genome Institute"/>
            <consortium name="Mycorrhizal Genomics Consortium"/>
            <person name="Kohler A."/>
            <person name="Kuo A."/>
            <person name="Nagy L.G."/>
            <person name="Floudas D."/>
            <person name="Copeland A."/>
            <person name="Barry K.W."/>
            <person name="Cichocki N."/>
            <person name="Veneault-Fourrey C."/>
            <person name="LaButti K."/>
            <person name="Lindquist E.A."/>
            <person name="Lipzen A."/>
            <person name="Lundell T."/>
            <person name="Morin E."/>
            <person name="Murat C."/>
            <person name="Riley R."/>
            <person name="Ohm R."/>
            <person name="Sun H."/>
            <person name="Tunlid A."/>
            <person name="Henrissat B."/>
            <person name="Grigoriev I.V."/>
            <person name="Hibbett D.S."/>
            <person name="Martin F."/>
        </authorList>
    </citation>
    <scope>NUCLEOTIDE SEQUENCE [LARGE SCALE GENOMIC DNA]</scope>
    <source>
        <strain evidence="9">Marx 270</strain>
    </source>
</reference>
<sequence length="546" mass="60372">MSLVAVRIELPAHSQSFVVEIPAGSTILDVKQAIFTRCAGHPRPEGQRIIWRGRYLSDAERIDELWPSSDEQRIVHLSVQPSAWTTAPVATSSSSWPSASIPSLNPHVASPNRNETPSPLLANVEDLAFVHYKHWQALYVLSDCKLAPPVAISDISARRNTAKSALERRGWTWPIILDSDFPYDVATNQDRAAYEVAIVRGKPYLCLREPRGTPNNSQLHALKVLTYTFSILSLPAAALPLPTPTISNTQSLPPEINELLQHLRLPTLRTVPNVNVDVTAQTGPVPTGPAVAARAEANLMREVPLRALLAPLLMVVLRTVLLLYFFSPTRKPLLGLCIIAWIIYEMWTHIRIVILQPLNRGDGNAAPVDQARPAPAPPPPPALNGQDNGHVPPGSRAPEASHAQPDGERSAQGPPVLSQPNGLLGSLALMDIHNENKLLWPTQPARVADPPTLTQKAIMFLSLGVATLHPEVYNRRRVALRQREGRLRTEMNAMERPSVSTGTMESSEDGLRRQQYCEQLQTQHSRRPSWVKDYVIRVRAGDWLDE</sequence>
<evidence type="ECO:0000256" key="4">
    <source>
        <dbReference type="ARBA" id="ARBA00023136"/>
    </source>
</evidence>
<dbReference type="Proteomes" id="UP000054217">
    <property type="component" value="Unassembled WGS sequence"/>
</dbReference>
<proteinExistence type="predicted"/>
<organism evidence="8 9">
    <name type="scientific">Pisolithus tinctorius Marx 270</name>
    <dbReference type="NCBI Taxonomy" id="870435"/>
    <lineage>
        <taxon>Eukaryota</taxon>
        <taxon>Fungi</taxon>
        <taxon>Dikarya</taxon>
        <taxon>Basidiomycota</taxon>
        <taxon>Agaricomycotina</taxon>
        <taxon>Agaricomycetes</taxon>
        <taxon>Agaricomycetidae</taxon>
        <taxon>Boletales</taxon>
        <taxon>Sclerodermatineae</taxon>
        <taxon>Pisolithaceae</taxon>
        <taxon>Pisolithus</taxon>
    </lineage>
</organism>
<dbReference type="GO" id="GO:0016020">
    <property type="term" value="C:membrane"/>
    <property type="evidence" value="ECO:0007669"/>
    <property type="project" value="UniProtKB-SubCell"/>
</dbReference>
<evidence type="ECO:0000256" key="5">
    <source>
        <dbReference type="SAM" id="MobiDB-lite"/>
    </source>
</evidence>
<dbReference type="InParanoid" id="A0A0C3PVE1"/>
<dbReference type="InterPro" id="IPR039751">
    <property type="entry name" value="HERPUD1/2"/>
</dbReference>
<name>A0A0C3PVE1_PISTI</name>
<dbReference type="SUPFAM" id="SSF54236">
    <property type="entry name" value="Ubiquitin-like"/>
    <property type="match status" value="1"/>
</dbReference>
<evidence type="ECO:0000256" key="3">
    <source>
        <dbReference type="ARBA" id="ARBA00022989"/>
    </source>
</evidence>
<dbReference type="GO" id="GO:0030968">
    <property type="term" value="P:endoplasmic reticulum unfolded protein response"/>
    <property type="evidence" value="ECO:0007669"/>
    <property type="project" value="TreeGrafter"/>
</dbReference>
<dbReference type="PROSITE" id="PS50053">
    <property type="entry name" value="UBIQUITIN_2"/>
    <property type="match status" value="1"/>
</dbReference>
<keyword evidence="9" id="KW-1185">Reference proteome</keyword>
<dbReference type="InterPro" id="IPR000626">
    <property type="entry name" value="Ubiquitin-like_dom"/>
</dbReference>
<dbReference type="Gene3D" id="3.10.20.90">
    <property type="entry name" value="Phosphatidylinositol 3-kinase Catalytic Subunit, Chain A, domain 1"/>
    <property type="match status" value="1"/>
</dbReference>
<keyword evidence="3 6" id="KW-1133">Transmembrane helix</keyword>
<evidence type="ECO:0000259" key="7">
    <source>
        <dbReference type="PROSITE" id="PS50053"/>
    </source>
</evidence>
<evidence type="ECO:0000256" key="2">
    <source>
        <dbReference type="ARBA" id="ARBA00022692"/>
    </source>
</evidence>
<accession>A0A0C3PVE1</accession>
<feature type="domain" description="Ubiquitin-like" evidence="7">
    <location>
        <begin position="4"/>
        <end position="65"/>
    </location>
</feature>
<reference evidence="8 9" key="1">
    <citation type="submission" date="2014-04" db="EMBL/GenBank/DDBJ databases">
        <authorList>
            <consortium name="DOE Joint Genome Institute"/>
            <person name="Kuo A."/>
            <person name="Kohler A."/>
            <person name="Costa M.D."/>
            <person name="Nagy L.G."/>
            <person name="Floudas D."/>
            <person name="Copeland A."/>
            <person name="Barry K.W."/>
            <person name="Cichocki N."/>
            <person name="Veneault-Fourrey C."/>
            <person name="LaButti K."/>
            <person name="Lindquist E.A."/>
            <person name="Lipzen A."/>
            <person name="Lundell T."/>
            <person name="Morin E."/>
            <person name="Murat C."/>
            <person name="Sun H."/>
            <person name="Tunlid A."/>
            <person name="Henrissat B."/>
            <person name="Grigoriev I.V."/>
            <person name="Hibbett D.S."/>
            <person name="Martin F."/>
            <person name="Nordberg H.P."/>
            <person name="Cantor M.N."/>
            <person name="Hua S.X."/>
        </authorList>
    </citation>
    <scope>NUCLEOTIDE SEQUENCE [LARGE SCALE GENOMIC DNA]</scope>
    <source>
        <strain evidence="8 9">Marx 270</strain>
    </source>
</reference>